<evidence type="ECO:0000313" key="1">
    <source>
        <dbReference type="EMBL" id="SVC39049.1"/>
    </source>
</evidence>
<dbReference type="AlphaFoldDB" id="A0A382LQR7"/>
<name>A0A382LQR7_9ZZZZ</name>
<organism evidence="1">
    <name type="scientific">marine metagenome</name>
    <dbReference type="NCBI Taxonomy" id="408172"/>
    <lineage>
        <taxon>unclassified sequences</taxon>
        <taxon>metagenomes</taxon>
        <taxon>ecological metagenomes</taxon>
    </lineage>
</organism>
<dbReference type="Pfam" id="PF09957">
    <property type="entry name" value="VapB_antitoxin"/>
    <property type="match status" value="1"/>
</dbReference>
<gene>
    <name evidence="1" type="ORF">METZ01_LOCUS291903</name>
</gene>
<reference evidence="1" key="1">
    <citation type="submission" date="2018-05" db="EMBL/GenBank/DDBJ databases">
        <authorList>
            <person name="Lanie J.A."/>
            <person name="Ng W.-L."/>
            <person name="Kazmierczak K.M."/>
            <person name="Andrzejewski T.M."/>
            <person name="Davidsen T.M."/>
            <person name="Wayne K.J."/>
            <person name="Tettelin H."/>
            <person name="Glass J.I."/>
            <person name="Rusch D."/>
            <person name="Podicherti R."/>
            <person name="Tsui H.-C.T."/>
            <person name="Winkler M.E."/>
        </authorList>
    </citation>
    <scope>NUCLEOTIDE SEQUENCE</scope>
</reference>
<accession>A0A382LQR7</accession>
<dbReference type="EMBL" id="UINC01088638">
    <property type="protein sequence ID" value="SVC39049.1"/>
    <property type="molecule type" value="Genomic_DNA"/>
</dbReference>
<dbReference type="InterPro" id="IPR019239">
    <property type="entry name" value="VapB_antitoxin"/>
</dbReference>
<evidence type="ECO:0008006" key="2">
    <source>
        <dbReference type="Google" id="ProtNLM"/>
    </source>
</evidence>
<proteinExistence type="predicted"/>
<sequence>MRTNVVIDDQLMERALRSSGCRTKRAAIESGLRLLVQVNSQKKLRSLKGKINWDGDLERMRMD</sequence>
<protein>
    <recommendedName>
        <fullName evidence="2">DUF2191 domain-containing protein</fullName>
    </recommendedName>
</protein>